<name>A0A1I1NCL9_9BACT</name>
<evidence type="ECO:0000313" key="1">
    <source>
        <dbReference type="EMBL" id="SFC95379.1"/>
    </source>
</evidence>
<gene>
    <name evidence="1" type="ORF">SAMN05421780_11417</name>
</gene>
<reference evidence="1 2" key="1">
    <citation type="submission" date="2016-10" db="EMBL/GenBank/DDBJ databases">
        <authorList>
            <person name="de Groot N.N."/>
        </authorList>
    </citation>
    <scope>NUCLEOTIDE SEQUENCE [LARGE SCALE GENOMIC DNA]</scope>
    <source>
        <strain evidence="1 2">DSM 6793</strain>
    </source>
</reference>
<dbReference type="AlphaFoldDB" id="A0A1I1NCL9"/>
<dbReference type="STRING" id="927664.SAMN05421780_11417"/>
<dbReference type="EMBL" id="FOLE01000014">
    <property type="protein sequence ID" value="SFC95379.1"/>
    <property type="molecule type" value="Genomic_DNA"/>
</dbReference>
<keyword evidence="2" id="KW-1185">Reference proteome</keyword>
<dbReference type="RefSeq" id="WP_091516429.1">
    <property type="nucleotide sequence ID" value="NZ_FOLE01000014.1"/>
</dbReference>
<sequence length="152" mass="17729">MSQYTYRVPVNAAVAKYFAATHPQPIALSQSVGFHKMVYSSLQSYANIQTQKKRCEAQAYVVFALSANLVKYHRFFMKPKHEKFVGNELKRMMYAALCAFVNGRASGETIKDRIIAFMDLYGFTEEDVPFDTLKKYYYRYDRRFKEAIEPIL</sequence>
<organism evidence="1 2">
    <name type="scientific">Flexibacter flexilis DSM 6793</name>
    <dbReference type="NCBI Taxonomy" id="927664"/>
    <lineage>
        <taxon>Bacteria</taxon>
        <taxon>Pseudomonadati</taxon>
        <taxon>Bacteroidota</taxon>
        <taxon>Cytophagia</taxon>
        <taxon>Cytophagales</taxon>
        <taxon>Flexibacteraceae</taxon>
        <taxon>Flexibacter</taxon>
    </lineage>
</organism>
<accession>A0A1I1NCL9</accession>
<dbReference type="Proteomes" id="UP000199514">
    <property type="component" value="Unassembled WGS sequence"/>
</dbReference>
<evidence type="ECO:0000313" key="2">
    <source>
        <dbReference type="Proteomes" id="UP000199514"/>
    </source>
</evidence>
<proteinExistence type="predicted"/>
<protein>
    <submittedName>
        <fullName evidence="1">Uncharacterized protein</fullName>
    </submittedName>
</protein>